<dbReference type="SUPFAM" id="SSF51735">
    <property type="entry name" value="NAD(P)-binding Rossmann-fold domains"/>
    <property type="match status" value="1"/>
</dbReference>
<dbReference type="EMBL" id="LXJU01000020">
    <property type="protein sequence ID" value="OGE49768.1"/>
    <property type="molecule type" value="Genomic_DNA"/>
</dbReference>
<evidence type="ECO:0000313" key="2">
    <source>
        <dbReference type="EMBL" id="OGE49768.1"/>
    </source>
</evidence>
<dbReference type="Pfam" id="PF01370">
    <property type="entry name" value="Epimerase"/>
    <property type="match status" value="1"/>
</dbReference>
<dbReference type="GO" id="GO:0005737">
    <property type="term" value="C:cytoplasm"/>
    <property type="evidence" value="ECO:0007669"/>
    <property type="project" value="TreeGrafter"/>
</dbReference>
<organism evidence="2 3">
    <name type="scientific">Penicillium arizonense</name>
    <dbReference type="NCBI Taxonomy" id="1835702"/>
    <lineage>
        <taxon>Eukaryota</taxon>
        <taxon>Fungi</taxon>
        <taxon>Dikarya</taxon>
        <taxon>Ascomycota</taxon>
        <taxon>Pezizomycotina</taxon>
        <taxon>Eurotiomycetes</taxon>
        <taxon>Eurotiomycetidae</taxon>
        <taxon>Eurotiales</taxon>
        <taxon>Aspergillaceae</taxon>
        <taxon>Penicillium</taxon>
    </lineage>
</organism>
<protein>
    <recommendedName>
        <fullName evidence="1">NAD-dependent epimerase/dehydratase domain-containing protein</fullName>
    </recommendedName>
</protein>
<sequence>MSKVFITGVTGYIGGDVLSQLILQYPTFTYRVLVRIEEKGKQIQAQYPQVQIVYGDLNDRAILQQESANADIIIHSADAADNLPAAKSIAAGIIQGHTPERPAYWLHTSGAGIFSYIDEDEKTYGLKRAKIFDDWDGVKEIVSIPDYAFHRDVDKIVLEAAADHADVLRAAIISPVTVYGVGRGPCSQRSRQVYELARTTLKRGKVPIIGAGESMGTNVHIHDLTDLFLLFVKGALEGNELLWGPSSYVLAENGEHCWGDLARSVARVALEEGFISSAEEETLDIQQARDQAGFEAASWGLNVRCRAIRARKLLGWTPTRPSLEAELRDIVKGEWDLMQHSIL</sequence>
<dbReference type="InterPro" id="IPR051783">
    <property type="entry name" value="NAD(P)-dependent_oxidoreduct"/>
</dbReference>
<gene>
    <name evidence="2" type="ORF">PENARI_c020G09538</name>
</gene>
<comment type="caution">
    <text evidence="2">The sequence shown here is derived from an EMBL/GenBank/DDBJ whole genome shotgun (WGS) entry which is preliminary data.</text>
</comment>
<dbReference type="GeneID" id="34579810"/>
<accession>A0A1F5L961</accession>
<evidence type="ECO:0000313" key="3">
    <source>
        <dbReference type="Proteomes" id="UP000177622"/>
    </source>
</evidence>
<reference evidence="2 3" key="1">
    <citation type="journal article" date="2016" name="Sci. Rep.">
        <title>Penicillium arizonense, a new, genome sequenced fungal species, reveals a high chemical diversity in secreted metabolites.</title>
        <authorList>
            <person name="Grijseels S."/>
            <person name="Nielsen J.C."/>
            <person name="Randelovic M."/>
            <person name="Nielsen J."/>
            <person name="Nielsen K.F."/>
            <person name="Workman M."/>
            <person name="Frisvad J.C."/>
        </authorList>
    </citation>
    <scope>NUCLEOTIDE SEQUENCE [LARGE SCALE GENOMIC DNA]</scope>
    <source>
        <strain evidence="2 3">CBS 141311</strain>
    </source>
</reference>
<dbReference type="GO" id="GO:0004029">
    <property type="term" value="F:aldehyde dehydrogenase (NAD+) activity"/>
    <property type="evidence" value="ECO:0007669"/>
    <property type="project" value="TreeGrafter"/>
</dbReference>
<keyword evidence="3" id="KW-1185">Reference proteome</keyword>
<dbReference type="Gene3D" id="3.40.50.720">
    <property type="entry name" value="NAD(P)-binding Rossmann-like Domain"/>
    <property type="match status" value="2"/>
</dbReference>
<dbReference type="InterPro" id="IPR001509">
    <property type="entry name" value="Epimerase_deHydtase"/>
</dbReference>
<proteinExistence type="predicted"/>
<dbReference type="OrthoDB" id="2130169at2759"/>
<dbReference type="STRING" id="1835702.A0A1F5L961"/>
<dbReference type="PANTHER" id="PTHR48079:SF6">
    <property type="entry name" value="NAD(P)-BINDING DOMAIN-CONTAINING PROTEIN-RELATED"/>
    <property type="match status" value="1"/>
</dbReference>
<name>A0A1F5L961_PENAI</name>
<feature type="domain" description="NAD-dependent epimerase/dehydratase" evidence="1">
    <location>
        <begin position="4"/>
        <end position="233"/>
    </location>
</feature>
<dbReference type="AlphaFoldDB" id="A0A1F5L961"/>
<evidence type="ECO:0000259" key="1">
    <source>
        <dbReference type="Pfam" id="PF01370"/>
    </source>
</evidence>
<dbReference type="RefSeq" id="XP_022485219.1">
    <property type="nucleotide sequence ID" value="XM_022635076.1"/>
</dbReference>
<dbReference type="InterPro" id="IPR036291">
    <property type="entry name" value="NAD(P)-bd_dom_sf"/>
</dbReference>
<dbReference type="PANTHER" id="PTHR48079">
    <property type="entry name" value="PROTEIN YEEZ"/>
    <property type="match status" value="1"/>
</dbReference>
<dbReference type="Proteomes" id="UP000177622">
    <property type="component" value="Unassembled WGS sequence"/>
</dbReference>